<dbReference type="InterPro" id="IPR012910">
    <property type="entry name" value="Plug_dom"/>
</dbReference>
<dbReference type="InterPro" id="IPR039426">
    <property type="entry name" value="TonB-dep_rcpt-like"/>
</dbReference>
<gene>
    <name evidence="11" type="ORF">GM920_22395</name>
</gene>
<keyword evidence="9" id="KW-0732">Signal</keyword>
<dbReference type="Gene3D" id="2.170.130.10">
    <property type="entry name" value="TonB-dependent receptor, plug domain"/>
    <property type="match status" value="1"/>
</dbReference>
<keyword evidence="6 7" id="KW-0998">Cell outer membrane</keyword>
<evidence type="ECO:0000256" key="5">
    <source>
        <dbReference type="ARBA" id="ARBA00023136"/>
    </source>
</evidence>
<evidence type="ECO:0000259" key="10">
    <source>
        <dbReference type="Pfam" id="PF07715"/>
    </source>
</evidence>
<comment type="subcellular location">
    <subcellularLocation>
        <location evidence="1 7">Cell outer membrane</location>
        <topology evidence="1 7">Multi-pass membrane protein</topology>
    </subcellularLocation>
</comment>
<dbReference type="InterPro" id="IPR023996">
    <property type="entry name" value="TonB-dep_OMP_SusC/RagA"/>
</dbReference>
<accession>A0ABR6F349</accession>
<dbReference type="InterPro" id="IPR023997">
    <property type="entry name" value="TonB-dep_OMP_SusC/RagA_CS"/>
</dbReference>
<evidence type="ECO:0000256" key="8">
    <source>
        <dbReference type="SAM" id="MobiDB-lite"/>
    </source>
</evidence>
<organism evidence="11 12">
    <name type="scientific">Pedobacter gandavensis</name>
    <dbReference type="NCBI Taxonomy" id="2679963"/>
    <lineage>
        <taxon>Bacteria</taxon>
        <taxon>Pseudomonadati</taxon>
        <taxon>Bacteroidota</taxon>
        <taxon>Sphingobacteriia</taxon>
        <taxon>Sphingobacteriales</taxon>
        <taxon>Sphingobacteriaceae</taxon>
        <taxon>Pedobacter</taxon>
    </lineage>
</organism>
<evidence type="ECO:0000256" key="9">
    <source>
        <dbReference type="SAM" id="SignalP"/>
    </source>
</evidence>
<evidence type="ECO:0000256" key="4">
    <source>
        <dbReference type="ARBA" id="ARBA00022692"/>
    </source>
</evidence>
<dbReference type="PROSITE" id="PS52016">
    <property type="entry name" value="TONB_DEPENDENT_REC_3"/>
    <property type="match status" value="1"/>
</dbReference>
<dbReference type="Pfam" id="PF07715">
    <property type="entry name" value="Plug"/>
    <property type="match status" value="1"/>
</dbReference>
<keyword evidence="5 7" id="KW-0472">Membrane</keyword>
<dbReference type="EMBL" id="WNXC01000011">
    <property type="protein sequence ID" value="MBB2151666.1"/>
    <property type="molecule type" value="Genomic_DNA"/>
</dbReference>
<evidence type="ECO:0000256" key="3">
    <source>
        <dbReference type="ARBA" id="ARBA00022452"/>
    </source>
</evidence>
<keyword evidence="4 7" id="KW-0812">Transmembrane</keyword>
<proteinExistence type="inferred from homology"/>
<dbReference type="Pfam" id="PF13715">
    <property type="entry name" value="CarbopepD_reg_2"/>
    <property type="match status" value="1"/>
</dbReference>
<keyword evidence="3 7" id="KW-1134">Transmembrane beta strand</keyword>
<dbReference type="Gene3D" id="2.40.170.20">
    <property type="entry name" value="TonB-dependent receptor, beta-barrel domain"/>
    <property type="match status" value="1"/>
</dbReference>
<evidence type="ECO:0000256" key="1">
    <source>
        <dbReference type="ARBA" id="ARBA00004571"/>
    </source>
</evidence>
<dbReference type="InterPro" id="IPR037066">
    <property type="entry name" value="Plug_dom_sf"/>
</dbReference>
<dbReference type="InterPro" id="IPR008969">
    <property type="entry name" value="CarboxyPept-like_regulatory"/>
</dbReference>
<evidence type="ECO:0000256" key="6">
    <source>
        <dbReference type="ARBA" id="ARBA00023237"/>
    </source>
</evidence>
<dbReference type="Gene3D" id="2.60.40.1120">
    <property type="entry name" value="Carboxypeptidase-like, regulatory domain"/>
    <property type="match status" value="1"/>
</dbReference>
<dbReference type="SUPFAM" id="SSF49464">
    <property type="entry name" value="Carboxypeptidase regulatory domain-like"/>
    <property type="match status" value="1"/>
</dbReference>
<dbReference type="InterPro" id="IPR036942">
    <property type="entry name" value="Beta-barrel_TonB_sf"/>
</dbReference>
<sequence length="1037" mass="112723">MKQMYLKCMAVLLLSVITITAYAQQKVTGTVTEKSGQPIPGVSVTEKGSKNGTSTNADGKFSISVKKGATLVFSSVGLGTKEVNVGNNASLGNVVLEDDANALNEVVVTALGIKREKKSLGYAMQELKGETLVDAREPNLVNALSGKVAGLQITRSSSGPTGSSKITLRGNNSLTGENQPLIVVDGVPMDNFTGAKNNDFSNPSLDMGSGLADINPEDIESMSVLKGPTASALYGSRAGNGVILITTKSGKAQAGLGITVTSSLGIESVFTGPNLQNSFGQGENSIYKNISNASWGPHIEGQLVTKWNGEQVPLQSFDNIGNYFQNGISLNNGISFQQQYKGTSIYTSLNRADDKSVIPGVKLTRTNLTARAVSKFGKDDRWTTDTKVQYINSNAENRPLLGSRSENAFAAIYNLPRSMDIRDFSAAKKADGNMLWYGGGNQINPYWARQYNLNQDIRDRFLMNGSLKYQFNNWLTAEVKGGADMYTTNTETKVYGGSPIVSTGRYGAGKNVFTETNFSTLITAKQDNLFSKVGGAMTLGGNLMSSKASGLAANSGELVVPDFFSLNNGVNRATIEEDFRTKKINSVYGSGQLNWDQYLFLDVTFRNDWTTTLNSNNRSYFYPSVSTSFVFSDMITKTGGTLPSWMSYGKVRASYAEVGNDLDAYKLYNTYTISKDPNGNTTASRNKVLNDPNVKSELIKAFEVGAEMRFFDSKFGFDIAYYKSNATRQLLEISMDPLSGYEKRRVNAGDIQNTGFEAMLDARMMSNQNGLNWNMLLNFSRNNNTVKEITPDVREYQLGGYDDVYVLAVTNQKYGEIYGSKYLRVEDASSPFNGQLILDADGLPQRGAQKTRLGNQQANALLGLTNSFAYKGFGLSFLVDARFGGQIFSGTNAAMQENGTAAITAPNGLREQMVVGGVILNGGQYVQNSIPVTPERYWAKVHSYGNLGIGEENIYSATNIRLRNVQLNYTIPTKFLSKTPIQRAKIGVSCNNVWLISGDMNGIDPESVYATKGNATGFENFSAPTTRTFLFNLTLGF</sequence>
<protein>
    <submittedName>
        <fullName evidence="11">SusC/RagA family TonB-linked outer membrane protein</fullName>
    </submittedName>
</protein>
<feature type="domain" description="TonB-dependent receptor plug" evidence="10">
    <location>
        <begin position="117"/>
        <end position="242"/>
    </location>
</feature>
<evidence type="ECO:0000313" key="12">
    <source>
        <dbReference type="Proteomes" id="UP000636110"/>
    </source>
</evidence>
<comment type="similarity">
    <text evidence="7">Belongs to the TonB-dependent receptor family.</text>
</comment>
<evidence type="ECO:0000256" key="2">
    <source>
        <dbReference type="ARBA" id="ARBA00022448"/>
    </source>
</evidence>
<name>A0ABR6F349_9SPHI</name>
<feature type="chain" id="PRO_5045283997" evidence="9">
    <location>
        <begin position="24"/>
        <end position="1037"/>
    </location>
</feature>
<reference evidence="11 12" key="1">
    <citation type="submission" date="2019-11" db="EMBL/GenBank/DDBJ databases">
        <title>Description of Pedobacter sp. LMG 31462T.</title>
        <authorList>
            <person name="Carlier A."/>
            <person name="Qi S."/>
            <person name="Vandamme P."/>
        </authorList>
    </citation>
    <scope>NUCLEOTIDE SEQUENCE [LARGE SCALE GENOMIC DNA]</scope>
    <source>
        <strain evidence="11 12">LMG 31462</strain>
    </source>
</reference>
<dbReference type="RefSeq" id="WP_182961637.1">
    <property type="nucleotide sequence ID" value="NZ_WNXC01000011.1"/>
</dbReference>
<keyword evidence="12" id="KW-1185">Reference proteome</keyword>
<dbReference type="SUPFAM" id="SSF56935">
    <property type="entry name" value="Porins"/>
    <property type="match status" value="1"/>
</dbReference>
<dbReference type="NCBIfam" id="TIGR04057">
    <property type="entry name" value="SusC_RagA_signa"/>
    <property type="match status" value="1"/>
</dbReference>
<feature type="region of interest" description="Disordered" evidence="8">
    <location>
        <begin position="32"/>
        <end position="57"/>
    </location>
</feature>
<keyword evidence="2 7" id="KW-0813">Transport</keyword>
<dbReference type="Proteomes" id="UP000636110">
    <property type="component" value="Unassembled WGS sequence"/>
</dbReference>
<evidence type="ECO:0000256" key="7">
    <source>
        <dbReference type="PROSITE-ProRule" id="PRU01360"/>
    </source>
</evidence>
<comment type="caution">
    <text evidence="11">The sequence shown here is derived from an EMBL/GenBank/DDBJ whole genome shotgun (WGS) entry which is preliminary data.</text>
</comment>
<feature type="signal peptide" evidence="9">
    <location>
        <begin position="1"/>
        <end position="23"/>
    </location>
</feature>
<evidence type="ECO:0000313" key="11">
    <source>
        <dbReference type="EMBL" id="MBB2151666.1"/>
    </source>
</evidence>
<dbReference type="NCBIfam" id="TIGR04056">
    <property type="entry name" value="OMP_RagA_SusC"/>
    <property type="match status" value="1"/>
</dbReference>